<organism evidence="2 3">
    <name type="scientific">Stylonychia lemnae</name>
    <name type="common">Ciliate</name>
    <dbReference type="NCBI Taxonomy" id="5949"/>
    <lineage>
        <taxon>Eukaryota</taxon>
        <taxon>Sar</taxon>
        <taxon>Alveolata</taxon>
        <taxon>Ciliophora</taxon>
        <taxon>Intramacronucleata</taxon>
        <taxon>Spirotrichea</taxon>
        <taxon>Stichotrichia</taxon>
        <taxon>Sporadotrichida</taxon>
        <taxon>Oxytrichidae</taxon>
        <taxon>Stylonychinae</taxon>
        <taxon>Stylonychia</taxon>
    </lineage>
</organism>
<name>A0A077ZXK6_STYLE</name>
<feature type="compositionally biased region" description="Basic and acidic residues" evidence="1">
    <location>
        <begin position="85"/>
        <end position="109"/>
    </location>
</feature>
<feature type="region of interest" description="Disordered" evidence="1">
    <location>
        <begin position="291"/>
        <end position="315"/>
    </location>
</feature>
<sequence>MKTILPISAALLMGSVMTHNDYRLNQFIEMPKVRQAKANDDDMVPNVNSKVYKAPTDSLMYKMLHGQLSNSDLAKLSSNDQSESSEDKKQITKASDDETQKESQKKNDSDSPDMIKVQAFLPTQNDSYRSSRQLQSNGGFDYNSDNQFKKSKIRKNLNRYKEVGNDSRVNFNAMSRKQQHQLQSDRYFPHENHVDLLSFSSENHGPLFHLIPQNLHSGLYQHSSDNEKWMSNYNQKKFIDNANFQSLVQNEPKVFLPQELQAVPSLRFPDLIHMGGWTESATLPYHNPQDDFVYTGPPTPSPKVLRKYPGYRLNE</sequence>
<feature type="region of interest" description="Disordered" evidence="1">
    <location>
        <begin position="75"/>
        <end position="147"/>
    </location>
</feature>
<evidence type="ECO:0000313" key="2">
    <source>
        <dbReference type="EMBL" id="CDW74641.1"/>
    </source>
</evidence>
<evidence type="ECO:0000256" key="1">
    <source>
        <dbReference type="SAM" id="MobiDB-lite"/>
    </source>
</evidence>
<dbReference type="EMBL" id="CCKQ01003520">
    <property type="protein sequence ID" value="CDW74641.1"/>
    <property type="molecule type" value="Genomic_DNA"/>
</dbReference>
<dbReference type="AlphaFoldDB" id="A0A077ZXK6"/>
<feature type="compositionally biased region" description="Polar residues" evidence="1">
    <location>
        <begin position="121"/>
        <end position="146"/>
    </location>
</feature>
<keyword evidence="3" id="KW-1185">Reference proteome</keyword>
<accession>A0A077ZXK6</accession>
<gene>
    <name evidence="2" type="primary">Contig19654.g20841</name>
    <name evidence="2" type="ORF">STYLEM_3623</name>
</gene>
<evidence type="ECO:0000313" key="3">
    <source>
        <dbReference type="Proteomes" id="UP000039865"/>
    </source>
</evidence>
<dbReference type="Proteomes" id="UP000039865">
    <property type="component" value="Unassembled WGS sequence"/>
</dbReference>
<dbReference type="InParanoid" id="A0A077ZXK6"/>
<protein>
    <submittedName>
        <fullName evidence="2">Uncharacterized protein</fullName>
    </submittedName>
</protein>
<reference evidence="2 3" key="1">
    <citation type="submission" date="2014-06" db="EMBL/GenBank/DDBJ databases">
        <authorList>
            <person name="Swart Estienne"/>
        </authorList>
    </citation>
    <scope>NUCLEOTIDE SEQUENCE [LARGE SCALE GENOMIC DNA]</scope>
    <source>
        <strain evidence="2 3">130c</strain>
    </source>
</reference>
<proteinExistence type="predicted"/>